<dbReference type="EMBL" id="LNZA01000001">
    <property type="protein sequence ID" value="KTD72402.1"/>
    <property type="molecule type" value="Genomic_DNA"/>
</dbReference>
<sequence length="416" mass="44954">MRRLKSLLFYFFLFFMVPIQSLWALESSTTTKKAHLRISTGKNGVTCGSKSMQNCVIQVSQNLPRCLPGPGTVTITNNSRVTAYDIRASSTNGYFSYVIQNNSCPHALLPHASCTISFFTNTSIAFFIPNVMVKGTNTNATFFDMQALQCPAEQTTLSIPTNAVIPTNDSVGVNITVTNQTSTPARNVRIDLPSFWTNVTSSTCAVIPGNDSCVIHITSTAFTPFAPRGGILVTGDNVISPPAIALAFSIDGFLVFSVADGIPHVIANTDFSMPFAWSSDKVNVPGINETSHPPDACNGATDGFCNTQEITSFDPMNLAAGFCYFEMNPIATWYLPSICELGTSGSAGCPANFPTIFNLFSLGFTSGLSGQYWSSTQSSLNPTNNAWFLSFFNGQQGINDKFTPHNIRCARRILLS</sequence>
<evidence type="ECO:0000313" key="2">
    <source>
        <dbReference type="Proteomes" id="UP000054693"/>
    </source>
</evidence>
<dbReference type="AlphaFoldDB" id="A0A0W0ZTJ4"/>
<organism evidence="1 2">
    <name type="scientific">Legionella tucsonensis</name>
    <dbReference type="NCBI Taxonomy" id="40335"/>
    <lineage>
        <taxon>Bacteria</taxon>
        <taxon>Pseudomonadati</taxon>
        <taxon>Pseudomonadota</taxon>
        <taxon>Gammaproteobacteria</taxon>
        <taxon>Legionellales</taxon>
        <taxon>Legionellaceae</taxon>
        <taxon>Legionella</taxon>
    </lineage>
</organism>
<protein>
    <recommendedName>
        <fullName evidence="3">DUF1566 domain-containing protein</fullName>
    </recommendedName>
</protein>
<reference evidence="1 2" key="1">
    <citation type="submission" date="2015-11" db="EMBL/GenBank/DDBJ databases">
        <title>Genomic analysis of 38 Legionella species identifies large and diverse effector repertoires.</title>
        <authorList>
            <person name="Burstein D."/>
            <person name="Amaro F."/>
            <person name="Zusman T."/>
            <person name="Lifshitz Z."/>
            <person name="Cohen O."/>
            <person name="Gilbert J.A."/>
            <person name="Pupko T."/>
            <person name="Shuman H.A."/>
            <person name="Segal G."/>
        </authorList>
    </citation>
    <scope>NUCLEOTIDE SEQUENCE [LARGE SCALE GENOMIC DNA]</scope>
    <source>
        <strain evidence="1 2">ATCC 49180</strain>
    </source>
</reference>
<accession>A0A0W0ZTJ4</accession>
<name>A0A0W0ZTJ4_9GAMM</name>
<dbReference type="OrthoDB" id="5654229at2"/>
<dbReference type="Proteomes" id="UP000054693">
    <property type="component" value="Unassembled WGS sequence"/>
</dbReference>
<keyword evidence="2" id="KW-1185">Reference proteome</keyword>
<evidence type="ECO:0008006" key="3">
    <source>
        <dbReference type="Google" id="ProtNLM"/>
    </source>
</evidence>
<gene>
    <name evidence="1" type="ORF">Ltuc_0249</name>
</gene>
<dbReference type="RefSeq" id="WP_058519552.1">
    <property type="nucleotide sequence ID" value="NZ_CAAAIP010000011.1"/>
</dbReference>
<comment type="caution">
    <text evidence="1">The sequence shown here is derived from an EMBL/GenBank/DDBJ whole genome shotgun (WGS) entry which is preliminary data.</text>
</comment>
<dbReference type="PATRIC" id="fig|40335.7.peg.257"/>
<proteinExistence type="predicted"/>
<evidence type="ECO:0000313" key="1">
    <source>
        <dbReference type="EMBL" id="KTD72402.1"/>
    </source>
</evidence>